<dbReference type="Pfam" id="PF21068">
    <property type="entry name" value="ATPgraspMvdD"/>
    <property type="match status" value="1"/>
</dbReference>
<reference evidence="2" key="1">
    <citation type="submission" date="2020-04" db="EMBL/GenBank/DDBJ databases">
        <title>Description of Shewanella salipaludis sp. nov., isolated from a salt marsh.</title>
        <authorList>
            <person name="Park S."/>
            <person name="Yoon J.-H."/>
        </authorList>
    </citation>
    <scope>NUCLEOTIDE SEQUENCE</scope>
    <source>
        <strain evidence="2">SHSM-M6</strain>
    </source>
</reference>
<dbReference type="PANTHER" id="PTHR21621">
    <property type="entry name" value="RIBOSOMAL PROTEIN S6 MODIFICATION PROTEIN"/>
    <property type="match status" value="1"/>
</dbReference>
<dbReference type="PANTHER" id="PTHR21621:SF0">
    <property type="entry name" value="BETA-CITRYLGLUTAMATE SYNTHASE B-RELATED"/>
    <property type="match status" value="1"/>
</dbReference>
<dbReference type="EMBL" id="JAAXYH010000001">
    <property type="protein sequence ID" value="NMH64037.1"/>
    <property type="molecule type" value="Genomic_DNA"/>
</dbReference>
<sequence>MNSKRILIVSNSDDLHVEVLTPILTAKGHQPFRLDLNTFPRDYQFHQHISQDGCEGFIEHLPTGDRLAIEDIGSVWLRKKGEFAFLSPDLGPQENAYAIEETDHTLFGLLYGLDCYWMSHPLAMRGASFKGEQMKRAVRLGFAIPPSIISNTPQAVKSFKQTLEGDMVFKAMSSSFLAADKVSQAERESDGIPTTVISDLDMDELDAIAHVPCHFQGHIEKAYELRVTVIGERVFAAKIDSQLDERTKTDFRDFSVEIPYSAMLLPLDVERRCREFVKSYGLNYGALDLIVTPKDEYIFLENNPGGQFWFVEQLVPELTMMNTLADCLIEGAQC</sequence>
<dbReference type="InterPro" id="IPR048936">
    <property type="entry name" value="MvdD-like_ATPgrasp"/>
</dbReference>
<accession>A0A972FWQ1</accession>
<dbReference type="GO" id="GO:0009432">
    <property type="term" value="P:SOS response"/>
    <property type="evidence" value="ECO:0007669"/>
    <property type="project" value="TreeGrafter"/>
</dbReference>
<gene>
    <name evidence="2" type="ORF">HC757_02450</name>
</gene>
<dbReference type="GO" id="GO:0005737">
    <property type="term" value="C:cytoplasm"/>
    <property type="evidence" value="ECO:0007669"/>
    <property type="project" value="TreeGrafter"/>
</dbReference>
<comment type="caution">
    <text evidence="2">The sequence shown here is derived from an EMBL/GenBank/DDBJ whole genome shotgun (WGS) entry which is preliminary data.</text>
</comment>
<dbReference type="RefSeq" id="WP_169562702.1">
    <property type="nucleotide sequence ID" value="NZ_JAAXYH010000001.1"/>
</dbReference>
<dbReference type="SUPFAM" id="SSF56059">
    <property type="entry name" value="Glutathione synthetase ATP-binding domain-like"/>
    <property type="match status" value="1"/>
</dbReference>
<dbReference type="Gene3D" id="3.30.470.20">
    <property type="entry name" value="ATP-grasp fold, B domain"/>
    <property type="match status" value="1"/>
</dbReference>
<protein>
    <recommendedName>
        <fullName evidence="1">MvdD-like pre-ATP grasp domain-containing protein</fullName>
    </recommendedName>
</protein>
<evidence type="ECO:0000313" key="2">
    <source>
        <dbReference type="EMBL" id="NMH64037.1"/>
    </source>
</evidence>
<dbReference type="GO" id="GO:0018169">
    <property type="term" value="F:ribosomal S6-glutamic acid ligase activity"/>
    <property type="evidence" value="ECO:0007669"/>
    <property type="project" value="TreeGrafter"/>
</dbReference>
<evidence type="ECO:0000259" key="1">
    <source>
        <dbReference type="Pfam" id="PF21068"/>
    </source>
</evidence>
<dbReference type="AlphaFoldDB" id="A0A972FWQ1"/>
<evidence type="ECO:0000313" key="3">
    <source>
        <dbReference type="Proteomes" id="UP000737113"/>
    </source>
</evidence>
<feature type="domain" description="MvdD-like pre-ATP grasp" evidence="1">
    <location>
        <begin position="6"/>
        <end position="120"/>
    </location>
</feature>
<proteinExistence type="predicted"/>
<keyword evidence="3" id="KW-1185">Reference proteome</keyword>
<organism evidence="2 3">
    <name type="scientific">Shewanella salipaludis</name>
    <dbReference type="NCBI Taxonomy" id="2723052"/>
    <lineage>
        <taxon>Bacteria</taxon>
        <taxon>Pseudomonadati</taxon>
        <taxon>Pseudomonadota</taxon>
        <taxon>Gammaproteobacteria</taxon>
        <taxon>Alteromonadales</taxon>
        <taxon>Shewanellaceae</taxon>
        <taxon>Shewanella</taxon>
    </lineage>
</organism>
<dbReference type="Proteomes" id="UP000737113">
    <property type="component" value="Unassembled WGS sequence"/>
</dbReference>
<name>A0A972FWQ1_9GAMM</name>